<keyword evidence="3" id="KW-1185">Reference proteome</keyword>
<dbReference type="Proteomes" id="UP001630127">
    <property type="component" value="Unassembled WGS sequence"/>
</dbReference>
<proteinExistence type="predicted"/>
<sequence length="107" mass="12487">MVNDRPPLDSIPLFLDKRPTIFVKKPSIRSNFERPNGSLNVKRPPMKLNPQIKFRLMTISENSVDKVEEACLLSCHFLELFLVEFFFISTLLLKLCYCFCFFFGAFS</sequence>
<feature type="transmembrane region" description="Helical" evidence="1">
    <location>
        <begin position="85"/>
        <end position="106"/>
    </location>
</feature>
<comment type="caution">
    <text evidence="2">The sequence shown here is derived from an EMBL/GenBank/DDBJ whole genome shotgun (WGS) entry which is preliminary data.</text>
</comment>
<reference evidence="2 3" key="1">
    <citation type="submission" date="2024-11" db="EMBL/GenBank/DDBJ databases">
        <title>A near-complete genome assembly of Cinchona calisaya.</title>
        <authorList>
            <person name="Lian D.C."/>
            <person name="Zhao X.W."/>
            <person name="Wei L."/>
        </authorList>
    </citation>
    <scope>NUCLEOTIDE SEQUENCE [LARGE SCALE GENOMIC DNA]</scope>
    <source>
        <tissue evidence="2">Nenye</tissue>
    </source>
</reference>
<evidence type="ECO:0000313" key="2">
    <source>
        <dbReference type="EMBL" id="KAL3504209.1"/>
    </source>
</evidence>
<evidence type="ECO:0000256" key="1">
    <source>
        <dbReference type="SAM" id="Phobius"/>
    </source>
</evidence>
<keyword evidence="1" id="KW-0472">Membrane</keyword>
<name>A0ABD2Y9R8_9GENT</name>
<gene>
    <name evidence="2" type="ORF">ACH5RR_034050</name>
</gene>
<accession>A0ABD2Y9R8</accession>
<protein>
    <submittedName>
        <fullName evidence="2">Uncharacterized protein</fullName>
    </submittedName>
</protein>
<dbReference type="AlphaFoldDB" id="A0ABD2Y9R8"/>
<keyword evidence="1" id="KW-0812">Transmembrane</keyword>
<evidence type="ECO:0000313" key="3">
    <source>
        <dbReference type="Proteomes" id="UP001630127"/>
    </source>
</evidence>
<dbReference type="EMBL" id="JBJUIK010000014">
    <property type="protein sequence ID" value="KAL3504209.1"/>
    <property type="molecule type" value="Genomic_DNA"/>
</dbReference>
<organism evidence="2 3">
    <name type="scientific">Cinchona calisaya</name>
    <dbReference type="NCBI Taxonomy" id="153742"/>
    <lineage>
        <taxon>Eukaryota</taxon>
        <taxon>Viridiplantae</taxon>
        <taxon>Streptophyta</taxon>
        <taxon>Embryophyta</taxon>
        <taxon>Tracheophyta</taxon>
        <taxon>Spermatophyta</taxon>
        <taxon>Magnoliopsida</taxon>
        <taxon>eudicotyledons</taxon>
        <taxon>Gunneridae</taxon>
        <taxon>Pentapetalae</taxon>
        <taxon>asterids</taxon>
        <taxon>lamiids</taxon>
        <taxon>Gentianales</taxon>
        <taxon>Rubiaceae</taxon>
        <taxon>Cinchonoideae</taxon>
        <taxon>Cinchoneae</taxon>
        <taxon>Cinchona</taxon>
    </lineage>
</organism>
<keyword evidence="1" id="KW-1133">Transmembrane helix</keyword>